<evidence type="ECO:0000256" key="2">
    <source>
        <dbReference type="ARBA" id="ARBA00023015"/>
    </source>
</evidence>
<dbReference type="InterPro" id="IPR036390">
    <property type="entry name" value="WH_DNA-bd_sf"/>
</dbReference>
<dbReference type="Gene3D" id="3.40.190.290">
    <property type="match status" value="1"/>
</dbReference>
<dbReference type="STRING" id="1218098.GCA_001598715_03743"/>
<dbReference type="EMBL" id="UGLW01000003">
    <property type="protein sequence ID" value="STU74370.1"/>
    <property type="molecule type" value="Genomic_DNA"/>
</dbReference>
<dbReference type="GO" id="GO:0003700">
    <property type="term" value="F:DNA-binding transcription factor activity"/>
    <property type="evidence" value="ECO:0007669"/>
    <property type="project" value="InterPro"/>
</dbReference>
<name>A0A377ZKY2_KLEPO</name>
<dbReference type="AlphaFoldDB" id="A0A377ZKY2"/>
<dbReference type="GO" id="GO:0003677">
    <property type="term" value="F:DNA binding"/>
    <property type="evidence" value="ECO:0007669"/>
    <property type="project" value="UniProtKB-KW"/>
</dbReference>
<dbReference type="InterPro" id="IPR005119">
    <property type="entry name" value="LysR_subst-bd"/>
</dbReference>
<evidence type="ECO:0000256" key="5">
    <source>
        <dbReference type="ARBA" id="ARBA00023163"/>
    </source>
</evidence>
<sequence>MDIKQLKYLIALDQTRHFGQAAAACHITQPTLSMRIRNLEEELNLTLIQRGQRFEGFTPEGERILAWARAVLAAHDGLAAEAAICRGQMAGQLRVGMVPLASLNPMQLIKPLAEKYPALQFSLLSMTSEQIIDGVSRNQLDLGICYLQHLDEGQFKIARLPQTRMGLLHDKRHFDFSAGTPGWETLATLPLGFLTKGMYYRESIEISFKAKGLTPRYVFESDSTFQIIQAVQAGICCAIMPLNNGLEALSDNLEILPIAETHVDSQLALIMRQQEPVSTLAENASPRRRGYLAEAGPPTWRLVTKMPKRPSDGRVSI</sequence>
<dbReference type="CDD" id="cd05466">
    <property type="entry name" value="PBP2_LTTR_substrate"/>
    <property type="match status" value="1"/>
</dbReference>
<dbReference type="PROSITE" id="PS50931">
    <property type="entry name" value="HTH_LYSR"/>
    <property type="match status" value="1"/>
</dbReference>
<evidence type="ECO:0000259" key="6">
    <source>
        <dbReference type="PROSITE" id="PS50931"/>
    </source>
</evidence>
<dbReference type="PANTHER" id="PTHR30293">
    <property type="entry name" value="TRANSCRIPTIONAL REGULATORY PROTEIN NAC-RELATED"/>
    <property type="match status" value="1"/>
</dbReference>
<evidence type="ECO:0000313" key="8">
    <source>
        <dbReference type="Proteomes" id="UP000254487"/>
    </source>
</evidence>
<feature type="domain" description="HTH lysR-type" evidence="6">
    <location>
        <begin position="1"/>
        <end position="58"/>
    </location>
</feature>
<accession>A0A377ZKY2</accession>
<evidence type="ECO:0000313" key="7">
    <source>
        <dbReference type="EMBL" id="STU74370.1"/>
    </source>
</evidence>
<keyword evidence="5" id="KW-0804">Transcription</keyword>
<keyword evidence="2" id="KW-0805">Transcription regulation</keyword>
<dbReference type="PANTHER" id="PTHR30293:SF0">
    <property type="entry name" value="NITROGEN ASSIMILATION REGULATORY PROTEIN NAC"/>
    <property type="match status" value="1"/>
</dbReference>
<dbReference type="Pfam" id="PF00126">
    <property type="entry name" value="HTH_1"/>
    <property type="match status" value="1"/>
</dbReference>
<dbReference type="PRINTS" id="PR00039">
    <property type="entry name" value="HTHLYSR"/>
</dbReference>
<evidence type="ECO:0000256" key="4">
    <source>
        <dbReference type="ARBA" id="ARBA00023159"/>
    </source>
</evidence>
<dbReference type="FunFam" id="1.10.10.10:FF:000001">
    <property type="entry name" value="LysR family transcriptional regulator"/>
    <property type="match status" value="1"/>
</dbReference>
<keyword evidence="3" id="KW-0238">DNA-binding</keyword>
<gene>
    <name evidence="7" type="primary">oxyR_1</name>
    <name evidence="7" type="ORF">NCTC10313_03512</name>
</gene>
<dbReference type="SUPFAM" id="SSF53850">
    <property type="entry name" value="Periplasmic binding protein-like II"/>
    <property type="match status" value="1"/>
</dbReference>
<evidence type="ECO:0000256" key="1">
    <source>
        <dbReference type="ARBA" id="ARBA00009437"/>
    </source>
</evidence>
<dbReference type="GO" id="GO:2000142">
    <property type="term" value="P:regulation of DNA-templated transcription initiation"/>
    <property type="evidence" value="ECO:0007669"/>
    <property type="project" value="TreeGrafter"/>
</dbReference>
<dbReference type="Proteomes" id="UP000254487">
    <property type="component" value="Unassembled WGS sequence"/>
</dbReference>
<dbReference type="InterPro" id="IPR000847">
    <property type="entry name" value="LysR_HTH_N"/>
</dbReference>
<organism evidence="7 8">
    <name type="scientific">Klebsiella pneumoniae subsp. ozaenae</name>
    <dbReference type="NCBI Taxonomy" id="574"/>
    <lineage>
        <taxon>Bacteria</taxon>
        <taxon>Pseudomonadati</taxon>
        <taxon>Pseudomonadota</taxon>
        <taxon>Gammaproteobacteria</taxon>
        <taxon>Enterobacterales</taxon>
        <taxon>Enterobacteriaceae</taxon>
        <taxon>Klebsiella/Raoultella group</taxon>
        <taxon>Klebsiella</taxon>
        <taxon>Klebsiella pneumoniae complex</taxon>
    </lineage>
</organism>
<proteinExistence type="inferred from homology"/>
<reference evidence="7 8" key="1">
    <citation type="submission" date="2018-06" db="EMBL/GenBank/DDBJ databases">
        <authorList>
            <consortium name="Pathogen Informatics"/>
            <person name="Doyle S."/>
        </authorList>
    </citation>
    <scope>NUCLEOTIDE SEQUENCE [LARGE SCALE GENOMIC DNA]</scope>
    <source>
        <strain evidence="7 8">NCTC10313</strain>
    </source>
</reference>
<dbReference type="Pfam" id="PF03466">
    <property type="entry name" value="LysR_substrate"/>
    <property type="match status" value="1"/>
</dbReference>
<dbReference type="SUPFAM" id="SSF46785">
    <property type="entry name" value="Winged helix' DNA-binding domain"/>
    <property type="match status" value="1"/>
</dbReference>
<comment type="similarity">
    <text evidence="1">Belongs to the LysR transcriptional regulatory family.</text>
</comment>
<keyword evidence="4" id="KW-0010">Activator</keyword>
<dbReference type="Gene3D" id="1.10.10.10">
    <property type="entry name" value="Winged helix-like DNA-binding domain superfamily/Winged helix DNA-binding domain"/>
    <property type="match status" value="1"/>
</dbReference>
<evidence type="ECO:0000256" key="3">
    <source>
        <dbReference type="ARBA" id="ARBA00023125"/>
    </source>
</evidence>
<dbReference type="InterPro" id="IPR036388">
    <property type="entry name" value="WH-like_DNA-bd_sf"/>
</dbReference>
<protein>
    <submittedName>
        <fullName evidence="7">LysR family transcriptional regulator</fullName>
    </submittedName>
</protein>